<evidence type="ECO:0000256" key="4">
    <source>
        <dbReference type="ARBA" id="ARBA00022527"/>
    </source>
</evidence>
<dbReference type="HAMAP" id="MF_01249">
    <property type="entry name" value="HPr_kinase"/>
    <property type="match status" value="1"/>
</dbReference>
<gene>
    <name evidence="14 17" type="primary">hprK</name>
    <name evidence="17" type="ORF">I0Q91_01495</name>
</gene>
<dbReference type="RefSeq" id="WP_270452411.1">
    <property type="nucleotide sequence ID" value="NZ_JADPIE010000001.1"/>
</dbReference>
<evidence type="ECO:0000256" key="8">
    <source>
        <dbReference type="ARBA" id="ARBA00022777"/>
    </source>
</evidence>
<dbReference type="InterPro" id="IPR011104">
    <property type="entry name" value="Hpr_kin/Pase_C"/>
</dbReference>
<evidence type="ECO:0000256" key="14">
    <source>
        <dbReference type="HAMAP-Rule" id="MF_01249"/>
    </source>
</evidence>
<dbReference type="EMBL" id="JADPIE010000001">
    <property type="protein sequence ID" value="MBF8435743.1"/>
    <property type="molecule type" value="Genomic_DNA"/>
</dbReference>
<comment type="domain">
    <text evidence="14">The Walker A ATP-binding motif also binds Pi and PPi.</text>
</comment>
<feature type="domain" description="HPr kinase/phosphorylase C-terminal" evidence="16">
    <location>
        <begin position="134"/>
        <end position="302"/>
    </location>
</feature>
<keyword evidence="7 14" id="KW-0547">Nucleotide-binding</keyword>
<feature type="binding site" evidence="14">
    <location>
        <position position="206"/>
    </location>
    <ligand>
        <name>Mg(2+)</name>
        <dbReference type="ChEBI" id="CHEBI:18420"/>
    </ligand>
</feature>
<sequence>MVDKKPSVTVKEIQEELSISLLAGENNIDRKIEVSDLKRPGIELAGYWKHFVPERIHILGTTEISFLEGLAEDILKERLEKFYSLDPRAVIVTRNIKPMGQLIDLANKYNIPLLQSEISTTRFISRLTAFLEDKLAPIIIEHGVLVDIYGLGILIRGKSGIGKSETAVELIKRGHRLVADDKINIRAIGERELIGTAPESIKHFLEMRGIGIINVKRLFGAGAVKDFTRIDMVVHLDKWKDDKSYERLGLDSYETDILGISIPELTIPVRPGRNIALVLEVAAMNHRLNTMGYNAAEDLTEKIKKKES</sequence>
<comment type="similarity">
    <text evidence="3 14">Belongs to the HPrK/P family.</text>
</comment>
<dbReference type="Gene3D" id="3.40.50.300">
    <property type="entry name" value="P-loop containing nucleotide triphosphate hydrolases"/>
    <property type="match status" value="1"/>
</dbReference>
<dbReference type="Gene3D" id="3.40.1390.20">
    <property type="entry name" value="HprK N-terminal domain-like"/>
    <property type="match status" value="1"/>
</dbReference>
<evidence type="ECO:0000256" key="13">
    <source>
        <dbReference type="ARBA" id="ARBA00047657"/>
    </source>
</evidence>
<keyword evidence="11 14" id="KW-0511">Multifunctional enzyme</keyword>
<dbReference type="InterPro" id="IPR003755">
    <property type="entry name" value="HPr(Ser)_kin/Pase"/>
</dbReference>
<evidence type="ECO:0000256" key="2">
    <source>
        <dbReference type="ARBA" id="ARBA00001946"/>
    </source>
</evidence>
<dbReference type="CDD" id="cd01918">
    <property type="entry name" value="HprK_C"/>
    <property type="match status" value="1"/>
</dbReference>
<dbReference type="Proteomes" id="UP000621436">
    <property type="component" value="Unassembled WGS sequence"/>
</dbReference>
<reference evidence="17" key="1">
    <citation type="submission" date="2020-11" db="EMBL/GenBank/DDBJ databases">
        <title>Halonatronomonas betainensis gen. nov., sp. nov. a novel haloalkaliphilic representative of the family Halanaerobiacae capable of betaine degradation.</title>
        <authorList>
            <person name="Boltyanskaya Y."/>
            <person name="Kevbrin V."/>
            <person name="Detkova E."/>
            <person name="Grouzdev D.S."/>
            <person name="Koziaeva V."/>
            <person name="Zhilina T."/>
        </authorList>
    </citation>
    <scope>NUCLEOTIDE SEQUENCE</scope>
    <source>
        <strain evidence="17">Z-7014</strain>
    </source>
</reference>
<dbReference type="InterPro" id="IPR027417">
    <property type="entry name" value="P-loop_NTPase"/>
</dbReference>
<dbReference type="EC" id="2.7.11.-" evidence="14"/>
<evidence type="ECO:0000256" key="12">
    <source>
        <dbReference type="ARBA" id="ARBA00023277"/>
    </source>
</evidence>
<comment type="miscellaneous">
    <text evidence="14">Both phosphorylation and phosphorolysis are carried out by the same active site and suggest a common mechanism for both reactions.</text>
</comment>
<dbReference type="PANTHER" id="PTHR30305">
    <property type="entry name" value="PROTEIN YJDM-RELATED"/>
    <property type="match status" value="1"/>
</dbReference>
<feature type="domain" description="HPr(Ser) kinase/phosphorylase N-terminal" evidence="15">
    <location>
        <begin position="8"/>
        <end position="131"/>
    </location>
</feature>
<evidence type="ECO:0000256" key="3">
    <source>
        <dbReference type="ARBA" id="ARBA00006883"/>
    </source>
</evidence>
<evidence type="ECO:0000256" key="11">
    <source>
        <dbReference type="ARBA" id="ARBA00023268"/>
    </source>
</evidence>
<comment type="subunit">
    <text evidence="14">Homohexamer.</text>
</comment>
<evidence type="ECO:0000259" key="15">
    <source>
        <dbReference type="Pfam" id="PF02603"/>
    </source>
</evidence>
<keyword evidence="10 14" id="KW-0460">Magnesium</keyword>
<evidence type="ECO:0000256" key="9">
    <source>
        <dbReference type="ARBA" id="ARBA00022840"/>
    </source>
</evidence>
<dbReference type="PANTHER" id="PTHR30305:SF1">
    <property type="entry name" value="HPR KINASE_PHOSPHORYLASE"/>
    <property type="match status" value="1"/>
</dbReference>
<dbReference type="InterPro" id="IPR011126">
    <property type="entry name" value="Hpr_kin/Pase_Hpr_N"/>
</dbReference>
<evidence type="ECO:0000256" key="6">
    <source>
        <dbReference type="ARBA" id="ARBA00022723"/>
    </source>
</evidence>
<dbReference type="GO" id="GO:0004712">
    <property type="term" value="F:protein serine/threonine/tyrosine kinase activity"/>
    <property type="evidence" value="ECO:0007669"/>
    <property type="project" value="UniProtKB-UniRule"/>
</dbReference>
<keyword evidence="9 14" id="KW-0067">ATP-binding</keyword>
<feature type="binding site" evidence="14">
    <location>
        <begin position="157"/>
        <end position="164"/>
    </location>
    <ligand>
        <name>ATP</name>
        <dbReference type="ChEBI" id="CHEBI:30616"/>
    </ligand>
</feature>
<dbReference type="NCBIfam" id="TIGR00679">
    <property type="entry name" value="hpr-ser"/>
    <property type="match status" value="1"/>
</dbReference>
<dbReference type="SUPFAM" id="SSF53795">
    <property type="entry name" value="PEP carboxykinase-like"/>
    <property type="match status" value="1"/>
</dbReference>
<evidence type="ECO:0000256" key="7">
    <source>
        <dbReference type="ARBA" id="ARBA00022741"/>
    </source>
</evidence>
<feature type="region of interest" description="Important for the catalytic mechanism of dephosphorylation" evidence="14">
    <location>
        <begin position="268"/>
        <end position="273"/>
    </location>
</feature>
<feature type="region of interest" description="Important for the catalytic mechanism of both phosphorylation and dephosphorylation" evidence="14">
    <location>
        <begin position="205"/>
        <end position="214"/>
    </location>
</feature>
<comment type="catalytic activity">
    <reaction evidence="13 14">
        <text>[HPr protein]-O-phospho-L-serine + phosphate + H(+) = [HPr protein]-L-serine + diphosphate</text>
        <dbReference type="Rhea" id="RHEA:46604"/>
        <dbReference type="Rhea" id="RHEA-COMP:11602"/>
        <dbReference type="Rhea" id="RHEA-COMP:11603"/>
        <dbReference type="ChEBI" id="CHEBI:15378"/>
        <dbReference type="ChEBI" id="CHEBI:29999"/>
        <dbReference type="ChEBI" id="CHEBI:33019"/>
        <dbReference type="ChEBI" id="CHEBI:43474"/>
        <dbReference type="ChEBI" id="CHEBI:83421"/>
    </reaction>
</comment>
<dbReference type="GO" id="GO:0000287">
    <property type="term" value="F:magnesium ion binding"/>
    <property type="evidence" value="ECO:0007669"/>
    <property type="project" value="UniProtKB-UniRule"/>
</dbReference>
<accession>A0A931AVV4</accession>
<dbReference type="Pfam" id="PF02603">
    <property type="entry name" value="Hpr_kinase_N"/>
    <property type="match status" value="1"/>
</dbReference>
<feature type="active site" evidence="14">
    <location>
        <position position="142"/>
    </location>
</feature>
<dbReference type="Pfam" id="PF07475">
    <property type="entry name" value="Hpr_kinase_C"/>
    <property type="match status" value="1"/>
</dbReference>
<keyword evidence="4 14" id="KW-0723">Serine/threonine-protein kinase</keyword>
<evidence type="ECO:0000256" key="5">
    <source>
        <dbReference type="ARBA" id="ARBA00022679"/>
    </source>
</evidence>
<dbReference type="SUPFAM" id="SSF75138">
    <property type="entry name" value="HprK N-terminal domain-like"/>
    <property type="match status" value="1"/>
</dbReference>
<dbReference type="GO" id="GO:0000155">
    <property type="term" value="F:phosphorelay sensor kinase activity"/>
    <property type="evidence" value="ECO:0007669"/>
    <property type="project" value="InterPro"/>
</dbReference>
<comment type="catalytic activity">
    <reaction evidence="1 14">
        <text>[HPr protein]-L-serine + ATP = [HPr protein]-O-phospho-L-serine + ADP + H(+)</text>
        <dbReference type="Rhea" id="RHEA:46600"/>
        <dbReference type="Rhea" id="RHEA-COMP:11602"/>
        <dbReference type="Rhea" id="RHEA-COMP:11603"/>
        <dbReference type="ChEBI" id="CHEBI:15378"/>
        <dbReference type="ChEBI" id="CHEBI:29999"/>
        <dbReference type="ChEBI" id="CHEBI:30616"/>
        <dbReference type="ChEBI" id="CHEBI:83421"/>
        <dbReference type="ChEBI" id="CHEBI:456216"/>
    </reaction>
</comment>
<feature type="active site" evidence="14">
    <location>
        <position position="163"/>
    </location>
</feature>
<dbReference type="GO" id="GO:0005524">
    <property type="term" value="F:ATP binding"/>
    <property type="evidence" value="ECO:0007669"/>
    <property type="project" value="UniProtKB-UniRule"/>
</dbReference>
<feature type="binding site" evidence="14">
    <location>
        <position position="164"/>
    </location>
    <ligand>
        <name>Mg(2+)</name>
        <dbReference type="ChEBI" id="CHEBI:18420"/>
    </ligand>
</feature>
<proteinExistence type="inferred from homology"/>
<evidence type="ECO:0000313" key="18">
    <source>
        <dbReference type="Proteomes" id="UP000621436"/>
    </source>
</evidence>
<keyword evidence="12 14" id="KW-0119">Carbohydrate metabolism</keyword>
<evidence type="ECO:0000256" key="10">
    <source>
        <dbReference type="ARBA" id="ARBA00022842"/>
    </source>
</evidence>
<evidence type="ECO:0000256" key="1">
    <source>
        <dbReference type="ARBA" id="ARBA00001120"/>
    </source>
</evidence>
<organism evidence="17 18">
    <name type="scientific">Halonatronomonas betaini</name>
    <dbReference type="NCBI Taxonomy" id="2778430"/>
    <lineage>
        <taxon>Bacteria</taxon>
        <taxon>Bacillati</taxon>
        <taxon>Bacillota</taxon>
        <taxon>Clostridia</taxon>
        <taxon>Halanaerobiales</taxon>
        <taxon>Halarsenatibacteraceae</taxon>
        <taxon>Halonatronomonas</taxon>
    </lineage>
</organism>
<name>A0A931AVV4_9FIRM</name>
<comment type="function">
    <text evidence="14">Catalyzes the ATP- as well as the pyrophosphate-dependent phosphorylation of a specific serine residue in HPr, a phosphocarrier protein of the phosphoenolpyruvate-dependent sugar phosphotransferase system (PTS). HprK/P also catalyzes the pyrophosphate-producing, inorganic phosphate-dependent dephosphorylation (phosphorolysis) of seryl-phosphorylated HPr (P-Ser-HPr). The two antagonistic activities of HprK/P are regulated by several intracellular metabolites, which change their concentration in response to the absence or presence of rapidly metabolisable carbon sources (glucose, fructose, etc.) in the growth medium. Therefore, by controlling the phosphorylation state of HPr, HPrK/P is a sensor enzyme that plays a major role in the regulation of carbon metabolism and sugar transport: it mediates carbon catabolite repression (CCR), and regulates PTS-catalyzed carbohydrate uptake and inducer exclusion.</text>
</comment>
<evidence type="ECO:0000313" key="17">
    <source>
        <dbReference type="EMBL" id="MBF8435743.1"/>
    </source>
</evidence>
<protein>
    <recommendedName>
        <fullName evidence="14">HPr kinase/phosphorylase</fullName>
        <shortName evidence="14">HPrK/P</shortName>
        <ecNumber evidence="14">2.7.11.-</ecNumber>
        <ecNumber evidence="14">2.7.4.-</ecNumber>
    </recommendedName>
    <alternativeName>
        <fullName evidence="14">HPr(Ser) kinase/phosphorylase</fullName>
    </alternativeName>
</protein>
<feature type="active site" evidence="14">
    <location>
        <position position="247"/>
    </location>
</feature>
<comment type="cofactor">
    <cofactor evidence="2 14">
        <name>Mg(2+)</name>
        <dbReference type="ChEBI" id="CHEBI:18420"/>
    </cofactor>
</comment>
<keyword evidence="5 14" id="KW-0808">Transferase</keyword>
<dbReference type="InterPro" id="IPR028979">
    <property type="entry name" value="Ser_kin/Pase_Hpr-like_N_sf"/>
</dbReference>
<dbReference type="EC" id="2.7.4.-" evidence="14"/>
<comment type="caution">
    <text evidence="17">The sequence shown here is derived from an EMBL/GenBank/DDBJ whole genome shotgun (WGS) entry which is preliminary data.</text>
</comment>
<keyword evidence="6 14" id="KW-0479">Metal-binding</keyword>
<dbReference type="GO" id="GO:0004674">
    <property type="term" value="F:protein serine/threonine kinase activity"/>
    <property type="evidence" value="ECO:0007669"/>
    <property type="project" value="UniProtKB-KW"/>
</dbReference>
<feature type="active site" description="Proton acceptor; for phosphorylation activity. Proton donor; for dephosphorylation activity" evidence="14">
    <location>
        <position position="181"/>
    </location>
</feature>
<dbReference type="AlphaFoldDB" id="A0A931AVV4"/>
<keyword evidence="18" id="KW-1185">Reference proteome</keyword>
<keyword evidence="8 14" id="KW-0418">Kinase</keyword>
<dbReference type="GO" id="GO:0006109">
    <property type="term" value="P:regulation of carbohydrate metabolic process"/>
    <property type="evidence" value="ECO:0007669"/>
    <property type="project" value="UniProtKB-UniRule"/>
</dbReference>
<evidence type="ECO:0000259" key="16">
    <source>
        <dbReference type="Pfam" id="PF07475"/>
    </source>
</evidence>
<dbReference type="FunFam" id="3.40.50.300:FF:000174">
    <property type="entry name" value="HPr kinase/phosphorylase"/>
    <property type="match status" value="1"/>
</dbReference>